<reference evidence="2 3" key="1">
    <citation type="submission" date="2020-08" db="EMBL/GenBank/DDBJ databases">
        <title>Genome public.</title>
        <authorList>
            <person name="Liu C."/>
            <person name="Sun Q."/>
        </authorList>
    </citation>
    <scope>NUCLEOTIDE SEQUENCE [LARGE SCALE GENOMIC DNA]</scope>
    <source>
        <strain evidence="2 3">BX10</strain>
    </source>
</reference>
<keyword evidence="1" id="KW-0472">Membrane</keyword>
<feature type="transmembrane region" description="Helical" evidence="1">
    <location>
        <begin position="36"/>
        <end position="53"/>
    </location>
</feature>
<name>A0ABR7NQD5_9FIRM</name>
<sequence length="91" mass="10308">MKRKISGWIDLLAASVNYIVICFALSHMEIRFQHDPAFILFSASQIWVTGAFWGKVQKTADNRLVPAILTAACFLIHAGLVYMTWDIHVTQ</sequence>
<comment type="caution">
    <text evidence="2">The sequence shown here is derived from an EMBL/GenBank/DDBJ whole genome shotgun (WGS) entry which is preliminary data.</text>
</comment>
<evidence type="ECO:0000313" key="2">
    <source>
        <dbReference type="EMBL" id="MBC8597776.1"/>
    </source>
</evidence>
<keyword evidence="3" id="KW-1185">Reference proteome</keyword>
<feature type="transmembrane region" description="Helical" evidence="1">
    <location>
        <begin position="7"/>
        <end position="30"/>
    </location>
</feature>
<keyword evidence="1" id="KW-1133">Transmembrane helix</keyword>
<feature type="transmembrane region" description="Helical" evidence="1">
    <location>
        <begin position="65"/>
        <end position="85"/>
    </location>
</feature>
<gene>
    <name evidence="2" type="ORF">H8708_00760</name>
</gene>
<organism evidence="2 3">
    <name type="scientific">Enterocloster hominis</name>
    <name type="common">ex Liu et al. 2021</name>
    <dbReference type="NCBI Taxonomy" id="2763663"/>
    <lineage>
        <taxon>Bacteria</taxon>
        <taxon>Bacillati</taxon>
        <taxon>Bacillota</taxon>
        <taxon>Clostridia</taxon>
        <taxon>Lachnospirales</taxon>
        <taxon>Lachnospiraceae</taxon>
        <taxon>Enterocloster</taxon>
    </lineage>
</organism>
<dbReference type="Proteomes" id="UP000647491">
    <property type="component" value="Unassembled WGS sequence"/>
</dbReference>
<evidence type="ECO:0008006" key="4">
    <source>
        <dbReference type="Google" id="ProtNLM"/>
    </source>
</evidence>
<dbReference type="RefSeq" id="WP_022272426.1">
    <property type="nucleotide sequence ID" value="NZ_JACRTJ010000002.1"/>
</dbReference>
<keyword evidence="1" id="KW-0812">Transmembrane</keyword>
<dbReference type="EMBL" id="JACRTJ010000002">
    <property type="protein sequence ID" value="MBC8597776.1"/>
    <property type="molecule type" value="Genomic_DNA"/>
</dbReference>
<protein>
    <recommendedName>
        <fullName evidence="4">Tryptophan-rich sensory protein</fullName>
    </recommendedName>
</protein>
<proteinExistence type="predicted"/>
<evidence type="ECO:0000256" key="1">
    <source>
        <dbReference type="SAM" id="Phobius"/>
    </source>
</evidence>
<evidence type="ECO:0000313" key="3">
    <source>
        <dbReference type="Proteomes" id="UP000647491"/>
    </source>
</evidence>
<accession>A0ABR7NQD5</accession>